<name>A0ABU5DZ51_9PROT</name>
<keyword evidence="2" id="KW-1185">Reference proteome</keyword>
<sequence length="216" mass="22665">MSALVAEKAGVKPADVPRDLAGWLSCAADLRAKQADQAAERADIAMRRQVLALAAATGDGRAQKRVEQLAARVQALDLSAANVAAALEHAGTAIAAAEADLAREARIEALARHEKRRTERLALIATIEQRLQEMAPLLDALGHSTHDLVASHAGLGGAAAPLPPLAFEAVGGRLAEFMTGIGFAQWLPLARPEIRPPLASWLEAEAAAQESYAITL</sequence>
<protein>
    <submittedName>
        <fullName evidence="1">Uncharacterized protein</fullName>
    </submittedName>
</protein>
<organism evidence="1 2">
    <name type="scientific">Dongia rigui</name>
    <dbReference type="NCBI Taxonomy" id="940149"/>
    <lineage>
        <taxon>Bacteria</taxon>
        <taxon>Pseudomonadati</taxon>
        <taxon>Pseudomonadota</taxon>
        <taxon>Alphaproteobacteria</taxon>
        <taxon>Rhodospirillales</taxon>
        <taxon>Dongiaceae</taxon>
        <taxon>Dongia</taxon>
    </lineage>
</organism>
<dbReference type="EMBL" id="JAXCLX010000001">
    <property type="protein sequence ID" value="MDY0872518.1"/>
    <property type="molecule type" value="Genomic_DNA"/>
</dbReference>
<dbReference type="RefSeq" id="WP_320500945.1">
    <property type="nucleotide sequence ID" value="NZ_JAXCLX010000001.1"/>
</dbReference>
<dbReference type="Proteomes" id="UP001271769">
    <property type="component" value="Unassembled WGS sequence"/>
</dbReference>
<gene>
    <name evidence="1" type="ORF">SMD31_11310</name>
</gene>
<evidence type="ECO:0000313" key="2">
    <source>
        <dbReference type="Proteomes" id="UP001271769"/>
    </source>
</evidence>
<accession>A0ABU5DZ51</accession>
<proteinExistence type="predicted"/>
<comment type="caution">
    <text evidence="1">The sequence shown here is derived from an EMBL/GenBank/DDBJ whole genome shotgun (WGS) entry which is preliminary data.</text>
</comment>
<evidence type="ECO:0000313" key="1">
    <source>
        <dbReference type="EMBL" id="MDY0872518.1"/>
    </source>
</evidence>
<reference evidence="1 2" key="1">
    <citation type="journal article" date="2013" name="Antonie Van Leeuwenhoek">
        <title>Dongia rigui sp. nov., isolated from freshwater of a large wetland in Korea.</title>
        <authorList>
            <person name="Baik K.S."/>
            <person name="Hwang Y.M."/>
            <person name="Choi J.S."/>
            <person name="Kwon J."/>
            <person name="Seong C.N."/>
        </authorList>
    </citation>
    <scope>NUCLEOTIDE SEQUENCE [LARGE SCALE GENOMIC DNA]</scope>
    <source>
        <strain evidence="1 2">04SU4-P</strain>
    </source>
</reference>